<name>A0A9P8AIB2_9ASCO</name>
<dbReference type="RefSeq" id="XP_043049017.1">
    <property type="nucleotide sequence ID" value="XM_043191374.1"/>
</dbReference>
<keyword evidence="3" id="KW-1185">Reference proteome</keyword>
<evidence type="ECO:0000313" key="2">
    <source>
        <dbReference type="EMBL" id="KAG7193469.1"/>
    </source>
</evidence>
<reference evidence="2" key="1">
    <citation type="submission" date="2021-03" db="EMBL/GenBank/DDBJ databases">
        <authorList>
            <person name="Palmer J.M."/>
        </authorList>
    </citation>
    <scope>NUCLEOTIDE SEQUENCE</scope>
    <source>
        <strain evidence="2">ARV_011</strain>
    </source>
</reference>
<dbReference type="EMBL" id="JAHMUF010000011">
    <property type="protein sequence ID" value="KAG7193469.1"/>
    <property type="molecule type" value="Genomic_DNA"/>
</dbReference>
<feature type="signal peptide" evidence="1">
    <location>
        <begin position="1"/>
        <end position="19"/>
    </location>
</feature>
<organism evidence="2 3">
    <name type="scientific">Scheffersomyces spartinae</name>
    <dbReference type="NCBI Taxonomy" id="45513"/>
    <lineage>
        <taxon>Eukaryota</taxon>
        <taxon>Fungi</taxon>
        <taxon>Dikarya</taxon>
        <taxon>Ascomycota</taxon>
        <taxon>Saccharomycotina</taxon>
        <taxon>Pichiomycetes</taxon>
        <taxon>Debaryomycetaceae</taxon>
        <taxon>Scheffersomyces</taxon>
    </lineage>
</organism>
<evidence type="ECO:0000313" key="3">
    <source>
        <dbReference type="Proteomes" id="UP000790833"/>
    </source>
</evidence>
<sequence length="88" mass="9799">MRLVNVLVGFIAALAAGAAVDPLDERFAKIDKVQFESQAQMLTLQKEHPRLCVINMNGIKWIVFDFLDVLPEELHQEAKEAIIAAAQP</sequence>
<dbReference type="GeneID" id="66113910"/>
<feature type="chain" id="PRO_5040179775" evidence="1">
    <location>
        <begin position="20"/>
        <end position="88"/>
    </location>
</feature>
<keyword evidence="1" id="KW-0732">Signal</keyword>
<gene>
    <name evidence="2" type="ORF">KQ657_000536</name>
</gene>
<comment type="caution">
    <text evidence="2">The sequence shown here is derived from an EMBL/GenBank/DDBJ whole genome shotgun (WGS) entry which is preliminary data.</text>
</comment>
<dbReference type="Proteomes" id="UP000790833">
    <property type="component" value="Unassembled WGS sequence"/>
</dbReference>
<evidence type="ECO:0000256" key="1">
    <source>
        <dbReference type="SAM" id="SignalP"/>
    </source>
</evidence>
<protein>
    <submittedName>
        <fullName evidence="2">Uncharacterized protein</fullName>
    </submittedName>
</protein>
<dbReference type="AlphaFoldDB" id="A0A9P8AIB2"/>
<proteinExistence type="predicted"/>
<accession>A0A9P8AIB2</accession>